<dbReference type="PANTHER" id="PTHR13943:SF77">
    <property type="entry name" value="LRAT DOMAIN-CONTAINING PROTEIN"/>
    <property type="match status" value="1"/>
</dbReference>
<dbReference type="PROSITE" id="PS51934">
    <property type="entry name" value="LRAT"/>
    <property type="match status" value="1"/>
</dbReference>
<sequence length="218" mass="23900">MNRHQRNKVPPKHKSRALPPRKAKNVSKLCVKPEAFGLTAFYQAADLKAEPGDIVEIDRTLYAHWAIYIGEGNVIHVCGLNNEDIATDTAVVRVAKLSDVAGLSGVRINNKDVPAKERNLKALPPKQVIANALACLNKSVEYNLLTRSCEHYVTEWKYGEGWSDQASVAVSVMKTLTNDYEAGHSHLVNSLNTVLNSPVSPSPKSTPTTQTSAPDFTR</sequence>
<dbReference type="PANTHER" id="PTHR13943">
    <property type="entry name" value="HRAS-LIKE SUPPRESSOR - RELATED"/>
    <property type="match status" value="1"/>
</dbReference>
<feature type="domain" description="LRAT" evidence="6">
    <location>
        <begin position="54"/>
        <end position="165"/>
    </location>
</feature>
<keyword evidence="3" id="KW-0378">Hydrolase</keyword>
<dbReference type="RefSeq" id="XP_013788634.1">
    <property type="nucleotide sequence ID" value="XM_013933180.2"/>
</dbReference>
<name>A0ABM1BU09_LIMPO</name>
<feature type="region of interest" description="Disordered" evidence="5">
    <location>
        <begin position="1"/>
        <end position="24"/>
    </location>
</feature>
<dbReference type="GeneID" id="106472527"/>
<evidence type="ECO:0000259" key="6">
    <source>
        <dbReference type="PROSITE" id="PS51934"/>
    </source>
</evidence>
<evidence type="ECO:0000256" key="3">
    <source>
        <dbReference type="ARBA" id="ARBA00022801"/>
    </source>
</evidence>
<evidence type="ECO:0000256" key="4">
    <source>
        <dbReference type="ARBA" id="ARBA00023098"/>
    </source>
</evidence>
<evidence type="ECO:0000256" key="5">
    <source>
        <dbReference type="SAM" id="MobiDB-lite"/>
    </source>
</evidence>
<evidence type="ECO:0000256" key="2">
    <source>
        <dbReference type="ARBA" id="ARBA00022679"/>
    </source>
</evidence>
<keyword evidence="4" id="KW-0443">Lipid metabolism</keyword>
<feature type="region of interest" description="Disordered" evidence="5">
    <location>
        <begin position="193"/>
        <end position="218"/>
    </location>
</feature>
<evidence type="ECO:0000313" key="8">
    <source>
        <dbReference type="RefSeq" id="XP_013788634.1"/>
    </source>
</evidence>
<gene>
    <name evidence="8" type="primary">LOC106472527</name>
</gene>
<dbReference type="InterPro" id="IPR051496">
    <property type="entry name" value="H-rev107_PLA/AT"/>
</dbReference>
<keyword evidence="2" id="KW-0808">Transferase</keyword>
<dbReference type="Gene3D" id="3.90.1720.10">
    <property type="entry name" value="endopeptidase domain like (from Nostoc punctiforme)"/>
    <property type="match status" value="1"/>
</dbReference>
<organism evidence="7 8">
    <name type="scientific">Limulus polyphemus</name>
    <name type="common">Atlantic horseshoe crab</name>
    <dbReference type="NCBI Taxonomy" id="6850"/>
    <lineage>
        <taxon>Eukaryota</taxon>
        <taxon>Metazoa</taxon>
        <taxon>Ecdysozoa</taxon>
        <taxon>Arthropoda</taxon>
        <taxon>Chelicerata</taxon>
        <taxon>Merostomata</taxon>
        <taxon>Xiphosura</taxon>
        <taxon>Limulidae</taxon>
        <taxon>Limulus</taxon>
    </lineage>
</organism>
<evidence type="ECO:0000256" key="1">
    <source>
        <dbReference type="ARBA" id="ARBA00007824"/>
    </source>
</evidence>
<reference evidence="8" key="1">
    <citation type="submission" date="2025-08" db="UniProtKB">
        <authorList>
            <consortium name="RefSeq"/>
        </authorList>
    </citation>
    <scope>IDENTIFICATION</scope>
    <source>
        <tissue evidence="8">Muscle</tissue>
    </source>
</reference>
<protein>
    <submittedName>
        <fullName evidence="8">HRAS-like suppressor 3</fullName>
    </submittedName>
</protein>
<feature type="compositionally biased region" description="Low complexity" evidence="5">
    <location>
        <begin position="197"/>
        <end position="218"/>
    </location>
</feature>
<dbReference type="InterPro" id="IPR007053">
    <property type="entry name" value="LRAT_dom"/>
</dbReference>
<keyword evidence="7" id="KW-1185">Reference proteome</keyword>
<evidence type="ECO:0000313" key="7">
    <source>
        <dbReference type="Proteomes" id="UP000694941"/>
    </source>
</evidence>
<comment type="similarity">
    <text evidence="1">Belongs to the H-rev107 family.</text>
</comment>
<dbReference type="Pfam" id="PF04970">
    <property type="entry name" value="LRAT"/>
    <property type="match status" value="1"/>
</dbReference>
<accession>A0ABM1BU09</accession>
<proteinExistence type="inferred from homology"/>
<dbReference type="Proteomes" id="UP000694941">
    <property type="component" value="Unplaced"/>
</dbReference>